<dbReference type="PROSITE" id="PS00211">
    <property type="entry name" value="ABC_TRANSPORTER_1"/>
    <property type="match status" value="1"/>
</dbReference>
<dbReference type="KEGG" id="llh:I41_01970"/>
<accession>A0A517TRN7</accession>
<feature type="transmembrane region" description="Helical" evidence="9">
    <location>
        <begin position="20"/>
        <end position="43"/>
    </location>
</feature>
<dbReference type="FunFam" id="3.40.50.300:FF:000299">
    <property type="entry name" value="ABC transporter ATP-binding protein/permease"/>
    <property type="match status" value="1"/>
</dbReference>
<dbReference type="SUPFAM" id="SSF90123">
    <property type="entry name" value="ABC transporter transmembrane region"/>
    <property type="match status" value="1"/>
</dbReference>
<dbReference type="AlphaFoldDB" id="A0A517TRN7"/>
<keyword evidence="6 12" id="KW-0067">ATP-binding</keyword>
<dbReference type="SUPFAM" id="SSF52540">
    <property type="entry name" value="P-loop containing nucleoside triphosphate hydrolases"/>
    <property type="match status" value="1"/>
</dbReference>
<feature type="transmembrane region" description="Helical" evidence="9">
    <location>
        <begin position="325"/>
        <end position="343"/>
    </location>
</feature>
<feature type="domain" description="ABC transmembrane type-1" evidence="11">
    <location>
        <begin position="116"/>
        <end position="390"/>
    </location>
</feature>
<dbReference type="InterPro" id="IPR003593">
    <property type="entry name" value="AAA+_ATPase"/>
</dbReference>
<evidence type="ECO:0000256" key="7">
    <source>
        <dbReference type="ARBA" id="ARBA00022989"/>
    </source>
</evidence>
<protein>
    <submittedName>
        <fullName evidence="12">Lipid A export ATP-binding/permease protein MsbA</fullName>
        <ecNumber evidence="12">3.6.3.-</ecNumber>
    </submittedName>
</protein>
<evidence type="ECO:0000259" key="10">
    <source>
        <dbReference type="PROSITE" id="PS50893"/>
    </source>
</evidence>
<sequence length="666" mass="74579">MKNFGRVLAISLRHRMTVAASLCCSMAVAVLWVGNIAPLYWVVDVVMLDKSLPQWIAEGQDDRQRRINEVNDQLAAQRTAIESTPAADQTKLRYKIANLEERKSRLEREVAWNEPLQRFADRYLPTTPFKTLQVVCLWVIVGTLLKSAFRVAGSYYTSRLGNLVALELRKEFYRKTLRLDLGTFRQTTPGDLMNRFTTDVQVASTGAQNVYGMVLREPMKVIGCLAVAAWVSWQLLLITLISAPLAGYAINKLARSLKRANRKALQELSVIYERLEETFGGMKVVKAFTRESRERSRFHRKSKQYYDRTMRIALYDSLVAPTTEVAGIFIVVAAALCGGYLVLNHQTHLFGIRISNEPLTHGLMSLFFGMLAGASDPVRRLTMIFNSLQHGAAASDHLYELLDREPAVVDPAVPQRLPAMLGRIEFRDVSFAYDASEPVLQHVNLRIEPGETLAIVGANGCGKSTLMNLLPRFYDPTSGSVTLSGIDLRELRQQDLRDRIGVVTQETLLFDDTVAENIRYGSISATREQIVAAAKQAHADQFVNEQLNLGYESLVGPGGNRLSGGQRQRIALARAILRNPDILILDEATSQIDVESERLIHQVLEEFTRGRTTLMITHRPSTLQLASRIVVMDAGRIVDAGTFRELAGRCELFRRLAHLELREAAA</sequence>
<dbReference type="Gene3D" id="3.40.50.300">
    <property type="entry name" value="P-loop containing nucleotide triphosphate hydrolases"/>
    <property type="match status" value="1"/>
</dbReference>
<dbReference type="PANTHER" id="PTHR43394:SF1">
    <property type="entry name" value="ATP-BINDING CASSETTE SUB-FAMILY B MEMBER 10, MITOCHONDRIAL"/>
    <property type="match status" value="1"/>
</dbReference>
<dbReference type="Pfam" id="PF00664">
    <property type="entry name" value="ABC_membrane"/>
    <property type="match status" value="1"/>
</dbReference>
<feature type="transmembrane region" description="Helical" evidence="9">
    <location>
        <begin position="221"/>
        <end position="250"/>
    </location>
</feature>
<dbReference type="InterPro" id="IPR036640">
    <property type="entry name" value="ABC1_TM_sf"/>
</dbReference>
<dbReference type="EMBL" id="CP036339">
    <property type="protein sequence ID" value="QDT71042.1"/>
    <property type="molecule type" value="Genomic_DNA"/>
</dbReference>
<dbReference type="PANTHER" id="PTHR43394">
    <property type="entry name" value="ATP-DEPENDENT PERMEASE MDL1, MITOCHONDRIAL"/>
    <property type="match status" value="1"/>
</dbReference>
<dbReference type="PROSITE" id="PS50929">
    <property type="entry name" value="ABC_TM1F"/>
    <property type="match status" value="1"/>
</dbReference>
<gene>
    <name evidence="12" type="primary">msbA_1</name>
    <name evidence="12" type="ORF">I41_01970</name>
</gene>
<comment type="subcellular location">
    <subcellularLocation>
        <location evidence="1">Cell membrane</location>
        <topology evidence="1">Multi-pass membrane protein</topology>
    </subcellularLocation>
</comment>
<keyword evidence="2" id="KW-0813">Transport</keyword>
<dbReference type="EC" id="3.6.3.-" evidence="12"/>
<keyword evidence="12" id="KW-0378">Hydrolase</keyword>
<dbReference type="PROSITE" id="PS50893">
    <property type="entry name" value="ABC_TRANSPORTER_2"/>
    <property type="match status" value="1"/>
</dbReference>
<dbReference type="OrthoDB" id="9762778at2"/>
<evidence type="ECO:0000259" key="11">
    <source>
        <dbReference type="PROSITE" id="PS50929"/>
    </source>
</evidence>
<evidence type="ECO:0000256" key="1">
    <source>
        <dbReference type="ARBA" id="ARBA00004651"/>
    </source>
</evidence>
<reference evidence="12 13" key="1">
    <citation type="submission" date="2019-02" db="EMBL/GenBank/DDBJ databases">
        <title>Deep-cultivation of Planctomycetes and their phenomic and genomic characterization uncovers novel biology.</title>
        <authorList>
            <person name="Wiegand S."/>
            <person name="Jogler M."/>
            <person name="Boedeker C."/>
            <person name="Pinto D."/>
            <person name="Vollmers J."/>
            <person name="Rivas-Marin E."/>
            <person name="Kohn T."/>
            <person name="Peeters S.H."/>
            <person name="Heuer A."/>
            <person name="Rast P."/>
            <person name="Oberbeckmann S."/>
            <person name="Bunk B."/>
            <person name="Jeske O."/>
            <person name="Meyerdierks A."/>
            <person name="Storesund J.E."/>
            <person name="Kallscheuer N."/>
            <person name="Luecker S."/>
            <person name="Lage O.M."/>
            <person name="Pohl T."/>
            <person name="Merkel B.J."/>
            <person name="Hornburger P."/>
            <person name="Mueller R.-W."/>
            <person name="Bruemmer F."/>
            <person name="Labrenz M."/>
            <person name="Spormann A.M."/>
            <person name="Op den Camp H."/>
            <person name="Overmann J."/>
            <person name="Amann R."/>
            <person name="Jetten M.S.M."/>
            <person name="Mascher T."/>
            <person name="Medema M.H."/>
            <person name="Devos D.P."/>
            <person name="Kaster A.-K."/>
            <person name="Ovreas L."/>
            <person name="Rohde M."/>
            <person name="Galperin M.Y."/>
            <person name="Jogler C."/>
        </authorList>
    </citation>
    <scope>NUCLEOTIDE SEQUENCE [LARGE SCALE GENOMIC DNA]</scope>
    <source>
        <strain evidence="12 13">I41</strain>
    </source>
</reference>
<name>A0A517TRN7_9BACT</name>
<dbReference type="InterPro" id="IPR003439">
    <property type="entry name" value="ABC_transporter-like_ATP-bd"/>
</dbReference>
<dbReference type="SMART" id="SM00382">
    <property type="entry name" value="AAA"/>
    <property type="match status" value="1"/>
</dbReference>
<keyword evidence="7 9" id="KW-1133">Transmembrane helix</keyword>
<evidence type="ECO:0000256" key="8">
    <source>
        <dbReference type="ARBA" id="ARBA00023136"/>
    </source>
</evidence>
<dbReference type="GO" id="GO:0005524">
    <property type="term" value="F:ATP binding"/>
    <property type="evidence" value="ECO:0007669"/>
    <property type="project" value="UniProtKB-KW"/>
</dbReference>
<keyword evidence="5" id="KW-0547">Nucleotide-binding</keyword>
<keyword evidence="13" id="KW-1185">Reference proteome</keyword>
<evidence type="ECO:0000313" key="12">
    <source>
        <dbReference type="EMBL" id="QDT71042.1"/>
    </source>
</evidence>
<dbReference type="Pfam" id="PF00005">
    <property type="entry name" value="ABC_tran"/>
    <property type="match status" value="1"/>
</dbReference>
<proteinExistence type="predicted"/>
<evidence type="ECO:0000256" key="4">
    <source>
        <dbReference type="ARBA" id="ARBA00022692"/>
    </source>
</evidence>
<evidence type="ECO:0000256" key="3">
    <source>
        <dbReference type="ARBA" id="ARBA00022475"/>
    </source>
</evidence>
<dbReference type="InterPro" id="IPR011527">
    <property type="entry name" value="ABC1_TM_dom"/>
</dbReference>
<dbReference type="GO" id="GO:0015421">
    <property type="term" value="F:ABC-type oligopeptide transporter activity"/>
    <property type="evidence" value="ECO:0007669"/>
    <property type="project" value="TreeGrafter"/>
</dbReference>
<dbReference type="Gene3D" id="1.20.1560.10">
    <property type="entry name" value="ABC transporter type 1, transmembrane domain"/>
    <property type="match status" value="1"/>
</dbReference>
<feature type="transmembrane region" description="Helical" evidence="9">
    <location>
        <begin position="131"/>
        <end position="149"/>
    </location>
</feature>
<evidence type="ECO:0000256" key="6">
    <source>
        <dbReference type="ARBA" id="ARBA00022840"/>
    </source>
</evidence>
<organism evidence="12 13">
    <name type="scientific">Lacipirellula limnantheis</name>
    <dbReference type="NCBI Taxonomy" id="2528024"/>
    <lineage>
        <taxon>Bacteria</taxon>
        <taxon>Pseudomonadati</taxon>
        <taxon>Planctomycetota</taxon>
        <taxon>Planctomycetia</taxon>
        <taxon>Pirellulales</taxon>
        <taxon>Lacipirellulaceae</taxon>
        <taxon>Lacipirellula</taxon>
    </lineage>
</organism>
<keyword evidence="8 9" id="KW-0472">Membrane</keyword>
<dbReference type="Proteomes" id="UP000317909">
    <property type="component" value="Chromosome"/>
</dbReference>
<dbReference type="GO" id="GO:0016887">
    <property type="term" value="F:ATP hydrolysis activity"/>
    <property type="evidence" value="ECO:0007669"/>
    <property type="project" value="InterPro"/>
</dbReference>
<keyword evidence="4 9" id="KW-0812">Transmembrane</keyword>
<evidence type="ECO:0000256" key="5">
    <source>
        <dbReference type="ARBA" id="ARBA00022741"/>
    </source>
</evidence>
<dbReference type="RefSeq" id="WP_145430097.1">
    <property type="nucleotide sequence ID" value="NZ_CP036339.1"/>
</dbReference>
<dbReference type="InterPro" id="IPR039421">
    <property type="entry name" value="Type_1_exporter"/>
</dbReference>
<keyword evidence="3" id="KW-1003">Cell membrane</keyword>
<dbReference type="InterPro" id="IPR027417">
    <property type="entry name" value="P-loop_NTPase"/>
</dbReference>
<dbReference type="InterPro" id="IPR017871">
    <property type="entry name" value="ABC_transporter-like_CS"/>
</dbReference>
<dbReference type="CDD" id="cd18552">
    <property type="entry name" value="ABC_6TM_MsbA_like"/>
    <property type="match status" value="1"/>
</dbReference>
<evidence type="ECO:0000256" key="9">
    <source>
        <dbReference type="SAM" id="Phobius"/>
    </source>
</evidence>
<evidence type="ECO:0000313" key="13">
    <source>
        <dbReference type="Proteomes" id="UP000317909"/>
    </source>
</evidence>
<dbReference type="GO" id="GO:0005886">
    <property type="term" value="C:plasma membrane"/>
    <property type="evidence" value="ECO:0007669"/>
    <property type="project" value="UniProtKB-SubCell"/>
</dbReference>
<feature type="domain" description="ABC transporter" evidence="10">
    <location>
        <begin position="424"/>
        <end position="659"/>
    </location>
</feature>
<evidence type="ECO:0000256" key="2">
    <source>
        <dbReference type="ARBA" id="ARBA00022448"/>
    </source>
</evidence>